<feature type="transmembrane region" description="Helical" evidence="7">
    <location>
        <begin position="301"/>
        <end position="319"/>
    </location>
</feature>
<dbReference type="GO" id="GO:1902600">
    <property type="term" value="P:proton transmembrane transport"/>
    <property type="evidence" value="ECO:0007669"/>
    <property type="project" value="InterPro"/>
</dbReference>
<keyword evidence="10" id="KW-1185">Reference proteome</keyword>
<feature type="transmembrane region" description="Helical" evidence="7">
    <location>
        <begin position="365"/>
        <end position="382"/>
    </location>
</feature>
<feature type="transmembrane region" description="Helical" evidence="7">
    <location>
        <begin position="211"/>
        <end position="232"/>
    </location>
</feature>
<dbReference type="RefSeq" id="WP_188365096.1">
    <property type="nucleotide sequence ID" value="NZ_BAABJF010000002.1"/>
</dbReference>
<evidence type="ECO:0000256" key="6">
    <source>
        <dbReference type="ARBA" id="ARBA00023136"/>
    </source>
</evidence>
<comment type="caution">
    <text evidence="9">The sequence shown here is derived from an EMBL/GenBank/DDBJ whole genome shotgun (WGS) entry which is preliminary data.</text>
</comment>
<feature type="transmembrane region" description="Helical" evidence="7">
    <location>
        <begin position="98"/>
        <end position="119"/>
    </location>
</feature>
<evidence type="ECO:0000313" key="9">
    <source>
        <dbReference type="EMBL" id="GGF94695.1"/>
    </source>
</evidence>
<feature type="transmembrane region" description="Helical" evidence="7">
    <location>
        <begin position="34"/>
        <end position="53"/>
    </location>
</feature>
<evidence type="ECO:0000256" key="4">
    <source>
        <dbReference type="ARBA" id="ARBA00022989"/>
    </source>
</evidence>
<dbReference type="GO" id="GO:0016020">
    <property type="term" value="C:membrane"/>
    <property type="evidence" value="ECO:0007669"/>
    <property type="project" value="UniProtKB-SubCell"/>
</dbReference>
<evidence type="ECO:0000256" key="7">
    <source>
        <dbReference type="SAM" id="Phobius"/>
    </source>
</evidence>
<reference evidence="9" key="2">
    <citation type="submission" date="2020-09" db="EMBL/GenBank/DDBJ databases">
        <authorList>
            <person name="Sun Q."/>
            <person name="Zhou Y."/>
        </authorList>
    </citation>
    <scope>NUCLEOTIDE SEQUENCE</scope>
    <source>
        <strain evidence="9">CGMCC 1.12181</strain>
    </source>
</reference>
<keyword evidence="2" id="KW-0050">Antiport</keyword>
<evidence type="ECO:0000256" key="1">
    <source>
        <dbReference type="ARBA" id="ARBA00004141"/>
    </source>
</evidence>
<accession>A0A917CPU5</accession>
<feature type="domain" description="Cation/H+ exchanger transmembrane" evidence="8">
    <location>
        <begin position="19"/>
        <end position="415"/>
    </location>
</feature>
<dbReference type="GO" id="GO:0015297">
    <property type="term" value="F:antiporter activity"/>
    <property type="evidence" value="ECO:0007669"/>
    <property type="project" value="UniProtKB-KW"/>
</dbReference>
<evidence type="ECO:0000256" key="3">
    <source>
        <dbReference type="ARBA" id="ARBA00022692"/>
    </source>
</evidence>
<gene>
    <name evidence="9" type="ORF">GCM10011365_15010</name>
</gene>
<evidence type="ECO:0000313" key="10">
    <source>
        <dbReference type="Proteomes" id="UP000605253"/>
    </source>
</evidence>
<evidence type="ECO:0000256" key="5">
    <source>
        <dbReference type="ARBA" id="ARBA00023065"/>
    </source>
</evidence>
<feature type="transmembrane region" description="Helical" evidence="7">
    <location>
        <begin position="325"/>
        <end position="353"/>
    </location>
</feature>
<keyword evidence="5" id="KW-0406">Ion transport</keyword>
<evidence type="ECO:0000256" key="2">
    <source>
        <dbReference type="ARBA" id="ARBA00022449"/>
    </source>
</evidence>
<dbReference type="Pfam" id="PF00999">
    <property type="entry name" value="Na_H_Exchanger"/>
    <property type="match status" value="1"/>
</dbReference>
<evidence type="ECO:0000259" key="8">
    <source>
        <dbReference type="Pfam" id="PF00999"/>
    </source>
</evidence>
<proteinExistence type="predicted"/>
<keyword evidence="2" id="KW-0813">Transport</keyword>
<dbReference type="InterPro" id="IPR006153">
    <property type="entry name" value="Cation/H_exchanger_TM"/>
</dbReference>
<feature type="transmembrane region" description="Helical" evidence="7">
    <location>
        <begin position="171"/>
        <end position="191"/>
    </location>
</feature>
<sequence length="436" mass="49839">MNNAHPIGFISLLLLILLITVAVSGWLKRRWQLSLNAGFVLVGFIVINILGLIKPVPDLQSGDLQLIVTYILLPILLADGIYRFRIHDLRYQRLKPMLLLPALFFIAWLLTWLFFLWVLKDRTEATLLTALSASFLIYIVDILPPDKILTLLNTLDKSNTDKTRHTSMIQVNALISGVPALVIFLGMAQLLELSTQPNFPFPSLTWYWLFWIWSVLGGVLFGFIWGVIGGLIAANINNYRLNLTLLSVIIWLSYLSSLYYFGVSGIMALLTTTLIMSKAHAQFLTPREIKYIRALFRNMRFIAGVIILGLLINKLHFSLFLNHGFIMLMAVLIFLLSRIISLYGFMPLLWQFFHLPAHIIRQHTLFISTSHSGLIVLAVWLLPETTPSKDSFEAMAIALILVSLFIQRPHLDWLFQQFEPKKPIRGINLIKSRFNQ</sequence>
<dbReference type="Proteomes" id="UP000605253">
    <property type="component" value="Unassembled WGS sequence"/>
</dbReference>
<dbReference type="EMBL" id="BMEO01000005">
    <property type="protein sequence ID" value="GGF94695.1"/>
    <property type="molecule type" value="Genomic_DNA"/>
</dbReference>
<comment type="subcellular location">
    <subcellularLocation>
        <location evidence="1">Membrane</location>
        <topology evidence="1">Multi-pass membrane protein</topology>
    </subcellularLocation>
</comment>
<reference evidence="9" key="1">
    <citation type="journal article" date="2014" name="Int. J. Syst. Evol. Microbiol.">
        <title>Complete genome sequence of Corynebacterium casei LMG S-19264T (=DSM 44701T), isolated from a smear-ripened cheese.</title>
        <authorList>
            <consortium name="US DOE Joint Genome Institute (JGI-PGF)"/>
            <person name="Walter F."/>
            <person name="Albersmeier A."/>
            <person name="Kalinowski J."/>
            <person name="Ruckert C."/>
        </authorList>
    </citation>
    <scope>NUCLEOTIDE SEQUENCE</scope>
    <source>
        <strain evidence="9">CGMCC 1.12181</strain>
    </source>
</reference>
<keyword evidence="4 7" id="KW-1133">Transmembrane helix</keyword>
<keyword evidence="3 7" id="KW-0812">Transmembrane</keyword>
<feature type="transmembrane region" description="Helical" evidence="7">
    <location>
        <begin position="65"/>
        <end position="86"/>
    </location>
</feature>
<feature type="transmembrane region" description="Helical" evidence="7">
    <location>
        <begin position="6"/>
        <end position="27"/>
    </location>
</feature>
<dbReference type="AlphaFoldDB" id="A0A917CPU5"/>
<organism evidence="9 10">
    <name type="scientific">Marinicella pacifica</name>
    <dbReference type="NCBI Taxonomy" id="1171543"/>
    <lineage>
        <taxon>Bacteria</taxon>
        <taxon>Pseudomonadati</taxon>
        <taxon>Pseudomonadota</taxon>
        <taxon>Gammaproteobacteria</taxon>
        <taxon>Lysobacterales</taxon>
        <taxon>Marinicellaceae</taxon>
        <taxon>Marinicella</taxon>
    </lineage>
</organism>
<keyword evidence="6 7" id="KW-0472">Membrane</keyword>
<name>A0A917CPU5_9GAMM</name>
<protein>
    <recommendedName>
        <fullName evidence="8">Cation/H+ exchanger transmembrane domain-containing protein</fullName>
    </recommendedName>
</protein>